<organism evidence="2 3">
    <name type="scientific">Microbacterium amylolyticum</name>
    <dbReference type="NCBI Taxonomy" id="936337"/>
    <lineage>
        <taxon>Bacteria</taxon>
        <taxon>Bacillati</taxon>
        <taxon>Actinomycetota</taxon>
        <taxon>Actinomycetes</taxon>
        <taxon>Micrococcales</taxon>
        <taxon>Microbacteriaceae</taxon>
        <taxon>Microbacterium</taxon>
    </lineage>
</organism>
<dbReference type="Pfam" id="PF08241">
    <property type="entry name" value="Methyltransf_11"/>
    <property type="match status" value="1"/>
</dbReference>
<dbReference type="InterPro" id="IPR029063">
    <property type="entry name" value="SAM-dependent_MTases_sf"/>
</dbReference>
<dbReference type="PANTHER" id="PTHR43591:SF24">
    <property type="entry name" value="2-METHOXY-6-POLYPRENYL-1,4-BENZOQUINOL METHYLASE, MITOCHONDRIAL"/>
    <property type="match status" value="1"/>
</dbReference>
<comment type="caution">
    <text evidence="2">The sequence shown here is derived from an EMBL/GenBank/DDBJ whole genome shotgun (WGS) entry which is preliminary data.</text>
</comment>
<dbReference type="Gene3D" id="3.40.50.150">
    <property type="entry name" value="Vaccinia Virus protein VP39"/>
    <property type="match status" value="1"/>
</dbReference>
<dbReference type="RefSeq" id="WP_165136974.1">
    <property type="nucleotide sequence ID" value="NZ_CP049253.1"/>
</dbReference>
<evidence type="ECO:0000259" key="1">
    <source>
        <dbReference type="Pfam" id="PF08241"/>
    </source>
</evidence>
<protein>
    <submittedName>
        <fullName evidence="2">Ubiquinone/menaquinone biosynthesis C-methylase UbiE</fullName>
    </submittedName>
</protein>
<proteinExistence type="predicted"/>
<reference evidence="2 3" key="1">
    <citation type="submission" date="2021-03" db="EMBL/GenBank/DDBJ databases">
        <title>Sequencing the genomes of 1000 actinobacteria strains.</title>
        <authorList>
            <person name="Klenk H.-P."/>
        </authorList>
    </citation>
    <scope>NUCLEOTIDE SEQUENCE [LARGE SCALE GENOMIC DNA]</scope>
    <source>
        <strain evidence="2 3">DSM 24221</strain>
    </source>
</reference>
<dbReference type="SUPFAM" id="SSF53335">
    <property type="entry name" value="S-adenosyl-L-methionine-dependent methyltransferases"/>
    <property type="match status" value="1"/>
</dbReference>
<dbReference type="InterPro" id="IPR013216">
    <property type="entry name" value="Methyltransf_11"/>
</dbReference>
<keyword evidence="3" id="KW-1185">Reference proteome</keyword>
<evidence type="ECO:0000313" key="3">
    <source>
        <dbReference type="Proteomes" id="UP001519362"/>
    </source>
</evidence>
<gene>
    <name evidence="2" type="ORF">JOF34_000791</name>
</gene>
<dbReference type="PANTHER" id="PTHR43591">
    <property type="entry name" value="METHYLTRANSFERASE"/>
    <property type="match status" value="1"/>
</dbReference>
<dbReference type="Proteomes" id="UP001519362">
    <property type="component" value="Unassembled WGS sequence"/>
</dbReference>
<sequence length="201" mass="22162">MSTYTHGHSESVLRSHRWRTAENSAGYLLPHVRPEHRVLDVGTGPGTIAVDLARRVAQVTATEIGETELDLSRATAATTGVNNLDFHMADAHALPFADDSFDIAHAHQVLQHVSDPVRALRELARVTVPGGVIAARDCDYAASTWWPRVPEIDEWLRLYRSAVRARIAPSWRRDARAAVKHSGGDVDGVQRGECRLSRHVA</sequence>
<dbReference type="CDD" id="cd02440">
    <property type="entry name" value="AdoMet_MTases"/>
    <property type="match status" value="1"/>
</dbReference>
<name>A0ABS4ZG00_9MICO</name>
<dbReference type="EMBL" id="JAGIOL010000001">
    <property type="protein sequence ID" value="MBP2436205.1"/>
    <property type="molecule type" value="Genomic_DNA"/>
</dbReference>
<keyword evidence="2" id="KW-0830">Ubiquinone</keyword>
<feature type="domain" description="Methyltransferase type 11" evidence="1">
    <location>
        <begin position="39"/>
        <end position="134"/>
    </location>
</feature>
<accession>A0ABS4ZG00</accession>
<evidence type="ECO:0000313" key="2">
    <source>
        <dbReference type="EMBL" id="MBP2436205.1"/>
    </source>
</evidence>